<name>A0A9P5WYU9_9AGAR</name>
<feature type="compositionally biased region" description="Basic residues" evidence="1">
    <location>
        <begin position="200"/>
        <end position="210"/>
    </location>
</feature>
<gene>
    <name evidence="3" type="ORF">P691DRAFT_791152</name>
</gene>
<protein>
    <submittedName>
        <fullName evidence="3">Uncharacterized protein</fullName>
    </submittedName>
</protein>
<reference evidence="3" key="1">
    <citation type="submission" date="2020-11" db="EMBL/GenBank/DDBJ databases">
        <authorList>
            <consortium name="DOE Joint Genome Institute"/>
            <person name="Ahrendt S."/>
            <person name="Riley R."/>
            <person name="Andreopoulos W."/>
            <person name="Labutti K."/>
            <person name="Pangilinan J."/>
            <person name="Ruiz-Duenas F.J."/>
            <person name="Barrasa J.M."/>
            <person name="Sanchez-Garcia M."/>
            <person name="Camarero S."/>
            <person name="Miyauchi S."/>
            <person name="Serrano A."/>
            <person name="Linde D."/>
            <person name="Babiker R."/>
            <person name="Drula E."/>
            <person name="Ayuso-Fernandez I."/>
            <person name="Pacheco R."/>
            <person name="Padilla G."/>
            <person name="Ferreira P."/>
            <person name="Barriuso J."/>
            <person name="Kellner H."/>
            <person name="Castanera R."/>
            <person name="Alfaro M."/>
            <person name="Ramirez L."/>
            <person name="Pisabarro A.G."/>
            <person name="Kuo A."/>
            <person name="Tritt A."/>
            <person name="Lipzen A."/>
            <person name="He G."/>
            <person name="Yan M."/>
            <person name="Ng V."/>
            <person name="Cullen D."/>
            <person name="Martin F."/>
            <person name="Rosso M.-N."/>
            <person name="Henrissat B."/>
            <person name="Hibbett D."/>
            <person name="Martinez A.T."/>
            <person name="Grigoriev I.V."/>
        </authorList>
    </citation>
    <scope>NUCLEOTIDE SEQUENCE</scope>
    <source>
        <strain evidence="3">MF-IS2</strain>
    </source>
</reference>
<dbReference type="EMBL" id="MU151861">
    <property type="protein sequence ID" value="KAF9441559.1"/>
    <property type="molecule type" value="Genomic_DNA"/>
</dbReference>
<keyword evidence="2" id="KW-0472">Membrane</keyword>
<keyword evidence="4" id="KW-1185">Reference proteome</keyword>
<feature type="transmembrane region" description="Helical" evidence="2">
    <location>
        <begin position="13"/>
        <end position="34"/>
    </location>
</feature>
<organism evidence="3 4">
    <name type="scientific">Macrolepiota fuliginosa MF-IS2</name>
    <dbReference type="NCBI Taxonomy" id="1400762"/>
    <lineage>
        <taxon>Eukaryota</taxon>
        <taxon>Fungi</taxon>
        <taxon>Dikarya</taxon>
        <taxon>Basidiomycota</taxon>
        <taxon>Agaricomycotina</taxon>
        <taxon>Agaricomycetes</taxon>
        <taxon>Agaricomycetidae</taxon>
        <taxon>Agaricales</taxon>
        <taxon>Agaricineae</taxon>
        <taxon>Agaricaceae</taxon>
        <taxon>Macrolepiota</taxon>
    </lineage>
</organism>
<keyword evidence="2" id="KW-1133">Transmembrane helix</keyword>
<feature type="compositionally biased region" description="Polar residues" evidence="1">
    <location>
        <begin position="211"/>
        <end position="246"/>
    </location>
</feature>
<dbReference type="Proteomes" id="UP000807342">
    <property type="component" value="Unassembled WGS sequence"/>
</dbReference>
<evidence type="ECO:0000313" key="3">
    <source>
        <dbReference type="EMBL" id="KAF9441559.1"/>
    </source>
</evidence>
<comment type="caution">
    <text evidence="3">The sequence shown here is derived from an EMBL/GenBank/DDBJ whole genome shotgun (WGS) entry which is preliminary data.</text>
</comment>
<feature type="region of interest" description="Disordered" evidence="1">
    <location>
        <begin position="200"/>
        <end position="255"/>
    </location>
</feature>
<evidence type="ECO:0000256" key="1">
    <source>
        <dbReference type="SAM" id="MobiDB-lite"/>
    </source>
</evidence>
<proteinExistence type="predicted"/>
<evidence type="ECO:0000313" key="4">
    <source>
        <dbReference type="Proteomes" id="UP000807342"/>
    </source>
</evidence>
<sequence length="288" mass="32191">MSGSLQPSRFGSNNYYCAILILFGFIFGFGRNVIGLSGSRFAKGSDLDLDQALRSFPDALIRLGSLKEGINLAKMVQTHIFTAFQARERYEWPSIYSAMPRRVQRAPLSQYNFAEEATGTTRIRGDVKMESTKAVDMYVISVKLTAFHQPSDNHGSALCIGWRADDETEPKATKYIVDMVRVWASNAFEDIKLMPSKHRKIRYQGPRRPHNPNTHQPQYLDNNAHPNTQLSTQDPSYSHHIQATTTPKPPTMPRSQPINSILLAIDRSHWGEPIDPSSVAIGGSGSTV</sequence>
<evidence type="ECO:0000256" key="2">
    <source>
        <dbReference type="SAM" id="Phobius"/>
    </source>
</evidence>
<dbReference type="AlphaFoldDB" id="A0A9P5WYU9"/>
<accession>A0A9P5WYU9</accession>
<keyword evidence="2" id="KW-0812">Transmembrane</keyword>